<comment type="caution">
    <text evidence="6">The sequence shown here is derived from an EMBL/GenBank/DDBJ whole genome shotgun (WGS) entry which is preliminary data.</text>
</comment>
<feature type="compositionally biased region" description="Low complexity" evidence="4">
    <location>
        <begin position="1"/>
        <end position="10"/>
    </location>
</feature>
<keyword evidence="2" id="KW-0479">Metal-binding</keyword>
<dbReference type="InterPro" id="IPR007219">
    <property type="entry name" value="XnlR_reg_dom"/>
</dbReference>
<protein>
    <recommendedName>
        <fullName evidence="5">Xylanolytic transcriptional activator regulatory domain-containing protein</fullName>
    </recommendedName>
</protein>
<dbReference type="GO" id="GO:0003677">
    <property type="term" value="F:DNA binding"/>
    <property type="evidence" value="ECO:0007669"/>
    <property type="project" value="InterPro"/>
</dbReference>
<dbReference type="GO" id="GO:0006351">
    <property type="term" value="P:DNA-templated transcription"/>
    <property type="evidence" value="ECO:0007669"/>
    <property type="project" value="InterPro"/>
</dbReference>
<dbReference type="OrthoDB" id="424974at2759"/>
<accession>A0A9P1M8B1</accession>
<feature type="domain" description="Xylanolytic transcriptional activator regulatory" evidence="5">
    <location>
        <begin position="103"/>
        <end position="261"/>
    </location>
</feature>
<dbReference type="InterPro" id="IPR050613">
    <property type="entry name" value="Sec_Metabolite_Reg"/>
</dbReference>
<feature type="compositionally biased region" description="Low complexity" evidence="4">
    <location>
        <begin position="27"/>
        <end position="42"/>
    </location>
</feature>
<comment type="subcellular location">
    <subcellularLocation>
        <location evidence="1">Nucleus</location>
    </subcellularLocation>
</comment>
<evidence type="ECO:0000259" key="5">
    <source>
        <dbReference type="Pfam" id="PF04082"/>
    </source>
</evidence>
<dbReference type="CDD" id="cd12148">
    <property type="entry name" value="fungal_TF_MHR"/>
    <property type="match status" value="1"/>
</dbReference>
<dbReference type="PANTHER" id="PTHR31001">
    <property type="entry name" value="UNCHARACTERIZED TRANSCRIPTIONAL REGULATORY PROTEIN"/>
    <property type="match status" value="1"/>
</dbReference>
<reference evidence="6" key="1">
    <citation type="submission" date="2022-11" db="EMBL/GenBank/DDBJ databases">
        <authorList>
            <person name="Scott C."/>
            <person name="Bruce N."/>
        </authorList>
    </citation>
    <scope>NUCLEOTIDE SEQUENCE</scope>
</reference>
<dbReference type="EMBL" id="CALLCH030000003">
    <property type="protein sequence ID" value="CAI4212006.1"/>
    <property type="molecule type" value="Genomic_DNA"/>
</dbReference>
<dbReference type="GO" id="GO:0005634">
    <property type="term" value="C:nucleus"/>
    <property type="evidence" value="ECO:0007669"/>
    <property type="project" value="UniProtKB-SubCell"/>
</dbReference>
<organism evidence="6 7">
    <name type="scientific">Parascedosporium putredinis</name>
    <dbReference type="NCBI Taxonomy" id="1442378"/>
    <lineage>
        <taxon>Eukaryota</taxon>
        <taxon>Fungi</taxon>
        <taxon>Dikarya</taxon>
        <taxon>Ascomycota</taxon>
        <taxon>Pezizomycotina</taxon>
        <taxon>Sordariomycetes</taxon>
        <taxon>Hypocreomycetidae</taxon>
        <taxon>Microascales</taxon>
        <taxon>Microascaceae</taxon>
        <taxon>Parascedosporium</taxon>
    </lineage>
</organism>
<name>A0A9P1M8B1_9PEZI</name>
<dbReference type="GO" id="GO:0008270">
    <property type="term" value="F:zinc ion binding"/>
    <property type="evidence" value="ECO:0007669"/>
    <property type="project" value="InterPro"/>
</dbReference>
<evidence type="ECO:0000256" key="2">
    <source>
        <dbReference type="ARBA" id="ARBA00022723"/>
    </source>
</evidence>
<dbReference type="Proteomes" id="UP000838763">
    <property type="component" value="Unassembled WGS sequence"/>
</dbReference>
<evidence type="ECO:0000256" key="3">
    <source>
        <dbReference type="ARBA" id="ARBA00023242"/>
    </source>
</evidence>
<feature type="region of interest" description="Disordered" evidence="4">
    <location>
        <begin position="1"/>
        <end position="42"/>
    </location>
</feature>
<gene>
    <name evidence="6" type="ORF">PPNO1_LOCUS1775</name>
</gene>
<keyword evidence="7" id="KW-1185">Reference proteome</keyword>
<dbReference type="AlphaFoldDB" id="A0A9P1M8B1"/>
<evidence type="ECO:0000313" key="7">
    <source>
        <dbReference type="Proteomes" id="UP000838763"/>
    </source>
</evidence>
<keyword evidence="3" id="KW-0539">Nucleus</keyword>
<sequence>MDAAGLASGSQPPPPAPCGGGGRHRGAQASAPAPTAAQADAGASSTVAGASLVLPLRPSRTDSISPAATSFTDSLVFTAEPELQTPSPDPLEGRDWAKVQLVQIFLDRIDPVFKVLHRPSVSLHLIQGKSYLDYEPGHPTVVALDRAIFYAAACAMDESECVPVFDMGKRAAVAGLRVAIEAALARAGLLSTEDITVLQAFVLYLVATRTYDRTRQVWTLMSLAYRIAQALGLQIDPPPGPMKPFDIEMRRRLRYAIGLLDMQTFNLDSQGKLLDETGRSFTDMTFATLVARAQTVVRQINMTTQDGGAYGGLFQLHRGYVRDFRDAAIILLRHCRPDDDPFHWYVVQVTEWIIAQFHVAVERPLRRLPNYDPPRPDFSLLQVCAEILQRSQNIIGDSNVRFWNWSESVFNPWHALAVALAELCTCPDPVIVESYWDLVERAYAHSADLMERSRSEVSWGPMEKLMKKARAHRNSLLQAHGV</sequence>
<evidence type="ECO:0000313" key="6">
    <source>
        <dbReference type="EMBL" id="CAI4212006.1"/>
    </source>
</evidence>
<evidence type="ECO:0000256" key="4">
    <source>
        <dbReference type="SAM" id="MobiDB-lite"/>
    </source>
</evidence>
<dbReference type="Pfam" id="PF04082">
    <property type="entry name" value="Fungal_trans"/>
    <property type="match status" value="1"/>
</dbReference>
<proteinExistence type="predicted"/>
<dbReference type="PANTHER" id="PTHR31001:SF50">
    <property type="entry name" value="ZN(II)2CYS6 TRANSCRIPTION FACTOR (EUROFUNG)"/>
    <property type="match status" value="1"/>
</dbReference>
<evidence type="ECO:0000256" key="1">
    <source>
        <dbReference type="ARBA" id="ARBA00004123"/>
    </source>
</evidence>